<evidence type="ECO:0000313" key="3">
    <source>
        <dbReference type="Proteomes" id="UP000075920"/>
    </source>
</evidence>
<sequence>MKLAVVVIACLVATVACAPTQRALTDDFDDFVGLLPLDDLLSLAMRYLLTDKEVQQVMLYLQGDEFASVWDQFFALSAVRDLLNYLEDAGVPAYDSLNAVADFLGLTPLKPTIRSLRSGGLNGLLEEALAMLPHEELEAMFEEKLKTSPEFKALFEKLQKFDHKQLRDLYENSAEVQGMIQKLRDHGVDVDHIVEVQGMIQKLRDHGVDVDHIVEVVKDFFGWN</sequence>
<evidence type="ECO:0000256" key="1">
    <source>
        <dbReference type="SAM" id="SignalP"/>
    </source>
</evidence>
<dbReference type="PROSITE" id="PS51257">
    <property type="entry name" value="PROKAR_LIPOPROTEIN"/>
    <property type="match status" value="1"/>
</dbReference>
<dbReference type="PANTHER" id="PTHR21163:SF0">
    <property type="entry name" value="GH08205P-RELATED"/>
    <property type="match status" value="1"/>
</dbReference>
<dbReference type="VEuPathDB" id="VectorBase:AMIN001146"/>
<feature type="chain" id="PRO_5008140217" description="Protein G12" evidence="1">
    <location>
        <begin position="18"/>
        <end position="224"/>
    </location>
</feature>
<accession>A0A182VSV6</accession>
<keyword evidence="3" id="KW-1185">Reference proteome</keyword>
<evidence type="ECO:0000313" key="2">
    <source>
        <dbReference type="EnsemblMetazoa" id="AMIN001146-PA"/>
    </source>
</evidence>
<name>A0A182VSV6_9DIPT</name>
<reference evidence="2" key="2">
    <citation type="submission" date="2020-05" db="UniProtKB">
        <authorList>
            <consortium name="EnsemblMetazoa"/>
        </authorList>
    </citation>
    <scope>IDENTIFICATION</scope>
    <source>
        <strain evidence="2">MINIMUS1</strain>
    </source>
</reference>
<keyword evidence="1" id="KW-0732">Signal</keyword>
<feature type="signal peptide" evidence="1">
    <location>
        <begin position="1"/>
        <end position="17"/>
    </location>
</feature>
<evidence type="ECO:0008006" key="4">
    <source>
        <dbReference type="Google" id="ProtNLM"/>
    </source>
</evidence>
<dbReference type="Proteomes" id="UP000075920">
    <property type="component" value="Unassembled WGS sequence"/>
</dbReference>
<proteinExistence type="predicted"/>
<dbReference type="PANTHER" id="PTHR21163">
    <property type="entry name" value="PROTEIN G12"/>
    <property type="match status" value="1"/>
</dbReference>
<dbReference type="AlphaFoldDB" id="A0A182VSV6"/>
<organism evidence="2 3">
    <name type="scientific">Anopheles minimus</name>
    <dbReference type="NCBI Taxonomy" id="112268"/>
    <lineage>
        <taxon>Eukaryota</taxon>
        <taxon>Metazoa</taxon>
        <taxon>Ecdysozoa</taxon>
        <taxon>Arthropoda</taxon>
        <taxon>Hexapoda</taxon>
        <taxon>Insecta</taxon>
        <taxon>Pterygota</taxon>
        <taxon>Neoptera</taxon>
        <taxon>Endopterygota</taxon>
        <taxon>Diptera</taxon>
        <taxon>Nematocera</taxon>
        <taxon>Culicoidea</taxon>
        <taxon>Culicidae</taxon>
        <taxon>Anophelinae</taxon>
        <taxon>Anopheles</taxon>
    </lineage>
</organism>
<reference evidence="3" key="1">
    <citation type="submission" date="2013-03" db="EMBL/GenBank/DDBJ databases">
        <title>The Genome Sequence of Anopheles minimus MINIMUS1.</title>
        <authorList>
            <consortium name="The Broad Institute Genomics Platform"/>
            <person name="Neafsey D.E."/>
            <person name="Walton C."/>
            <person name="Walker B."/>
            <person name="Young S.K."/>
            <person name="Zeng Q."/>
            <person name="Gargeya S."/>
            <person name="Fitzgerald M."/>
            <person name="Haas B."/>
            <person name="Abouelleil A."/>
            <person name="Allen A.W."/>
            <person name="Alvarado L."/>
            <person name="Arachchi H.M."/>
            <person name="Berlin A.M."/>
            <person name="Chapman S.B."/>
            <person name="Gainer-Dewar J."/>
            <person name="Goldberg J."/>
            <person name="Griggs A."/>
            <person name="Gujja S."/>
            <person name="Hansen M."/>
            <person name="Howarth C."/>
            <person name="Imamovic A."/>
            <person name="Ireland A."/>
            <person name="Larimer J."/>
            <person name="McCowan C."/>
            <person name="Murphy C."/>
            <person name="Pearson M."/>
            <person name="Poon T.W."/>
            <person name="Priest M."/>
            <person name="Roberts A."/>
            <person name="Saif S."/>
            <person name="Shea T."/>
            <person name="Sisk P."/>
            <person name="Sykes S."/>
            <person name="Wortman J."/>
            <person name="Nusbaum C."/>
            <person name="Birren B."/>
        </authorList>
    </citation>
    <scope>NUCLEOTIDE SEQUENCE [LARGE SCALE GENOMIC DNA]</scope>
    <source>
        <strain evidence="3">MINIMUS1</strain>
    </source>
</reference>
<protein>
    <recommendedName>
        <fullName evidence="4">Protein G12</fullName>
    </recommendedName>
</protein>
<dbReference type="EnsemblMetazoa" id="AMIN001146-RA">
    <property type="protein sequence ID" value="AMIN001146-PA"/>
    <property type="gene ID" value="AMIN001146"/>
</dbReference>
<dbReference type="InterPro" id="IPR010629">
    <property type="entry name" value="Ins_allergen"/>
</dbReference>
<dbReference type="Pfam" id="PF06757">
    <property type="entry name" value="Ins_allergen_rp"/>
    <property type="match status" value="1"/>
</dbReference>